<keyword evidence="3" id="KW-1185">Reference proteome</keyword>
<keyword evidence="1" id="KW-0472">Membrane</keyword>
<feature type="transmembrane region" description="Helical" evidence="1">
    <location>
        <begin position="84"/>
        <end position="105"/>
    </location>
</feature>
<sequence>MKPIYVLVILAALVGGIDLFSISQATGADYRTELSYVLGLGVLMFLSKEMTNMRSILSLMIFLILLEETLFLFIYPAYSILSSFSAQLLALGTFVLLDGLAFFIFKNRWYLTLLCIKWFKLSEDNVGKYGPNPVDAPLTGVFLIMFIYSLLSFIEAFAVEFAVFPNMNFFYDTINAVRSFGLGLAVAICVGGFVISWKQRTKFHELKQ</sequence>
<organism evidence="2 3">
    <name type="scientific">Pseudoalteromonas fenneropenaei</name>
    <dbReference type="NCBI Taxonomy" id="1737459"/>
    <lineage>
        <taxon>Bacteria</taxon>
        <taxon>Pseudomonadati</taxon>
        <taxon>Pseudomonadota</taxon>
        <taxon>Gammaproteobacteria</taxon>
        <taxon>Alteromonadales</taxon>
        <taxon>Pseudoalteromonadaceae</taxon>
        <taxon>Pseudoalteromonas</taxon>
    </lineage>
</organism>
<feature type="transmembrane region" description="Helical" evidence="1">
    <location>
        <begin position="138"/>
        <end position="159"/>
    </location>
</feature>
<name>A0ABV7CJB6_9GAMM</name>
<proteinExistence type="predicted"/>
<evidence type="ECO:0000313" key="2">
    <source>
        <dbReference type="EMBL" id="MFC3032729.1"/>
    </source>
</evidence>
<feature type="transmembrane region" description="Helical" evidence="1">
    <location>
        <begin position="56"/>
        <end position="78"/>
    </location>
</feature>
<dbReference type="Proteomes" id="UP001595453">
    <property type="component" value="Unassembled WGS sequence"/>
</dbReference>
<dbReference type="RefSeq" id="WP_377123517.1">
    <property type="nucleotide sequence ID" value="NZ_JBHRSD010000014.1"/>
</dbReference>
<evidence type="ECO:0000313" key="3">
    <source>
        <dbReference type="Proteomes" id="UP001595453"/>
    </source>
</evidence>
<comment type="caution">
    <text evidence="2">The sequence shown here is derived from an EMBL/GenBank/DDBJ whole genome shotgun (WGS) entry which is preliminary data.</text>
</comment>
<accession>A0ABV7CJB6</accession>
<reference evidence="3" key="1">
    <citation type="journal article" date="2019" name="Int. J. Syst. Evol. Microbiol.">
        <title>The Global Catalogue of Microorganisms (GCM) 10K type strain sequencing project: providing services to taxonomists for standard genome sequencing and annotation.</title>
        <authorList>
            <consortium name="The Broad Institute Genomics Platform"/>
            <consortium name="The Broad Institute Genome Sequencing Center for Infectious Disease"/>
            <person name="Wu L."/>
            <person name="Ma J."/>
        </authorList>
    </citation>
    <scope>NUCLEOTIDE SEQUENCE [LARGE SCALE GENOMIC DNA]</scope>
    <source>
        <strain evidence="3">KCTC 42730</strain>
    </source>
</reference>
<gene>
    <name evidence="2" type="ORF">ACFOEE_09370</name>
</gene>
<evidence type="ECO:0000256" key="1">
    <source>
        <dbReference type="SAM" id="Phobius"/>
    </source>
</evidence>
<protein>
    <submittedName>
        <fullName evidence="2">Uncharacterized protein</fullName>
    </submittedName>
</protein>
<keyword evidence="1" id="KW-1133">Transmembrane helix</keyword>
<keyword evidence="1" id="KW-0812">Transmembrane</keyword>
<feature type="transmembrane region" description="Helical" evidence="1">
    <location>
        <begin position="179"/>
        <end position="197"/>
    </location>
</feature>
<dbReference type="EMBL" id="JBHRSD010000014">
    <property type="protein sequence ID" value="MFC3032729.1"/>
    <property type="molecule type" value="Genomic_DNA"/>
</dbReference>